<reference evidence="3" key="1">
    <citation type="journal article" date="2023" name="Mar. Drugs">
        <title>Gemmata algarum, a Novel Planctomycete Isolated from an Algal Mat, Displays Antimicrobial Activity.</title>
        <authorList>
            <person name="Kumar G."/>
            <person name="Kallscheuer N."/>
            <person name="Kashif M."/>
            <person name="Ahamad S."/>
            <person name="Jagadeeshwari U."/>
            <person name="Pannikurungottu S."/>
            <person name="Haufschild T."/>
            <person name="Kabuu M."/>
            <person name="Sasikala C."/>
            <person name="Jogler C."/>
            <person name="Ramana C."/>
        </authorList>
    </citation>
    <scope>NUCLEOTIDE SEQUENCE [LARGE SCALE GENOMIC DNA]</scope>
    <source>
        <strain evidence="3">JC673</strain>
    </source>
</reference>
<dbReference type="RefSeq" id="WP_261188080.1">
    <property type="nucleotide sequence ID" value="NZ_JAXBLV010000002.1"/>
</dbReference>
<evidence type="ECO:0000313" key="3">
    <source>
        <dbReference type="Proteomes" id="UP001272242"/>
    </source>
</evidence>
<dbReference type="InterPro" id="IPR009875">
    <property type="entry name" value="PilZ_domain"/>
</dbReference>
<dbReference type="Proteomes" id="UP001272242">
    <property type="component" value="Unassembled WGS sequence"/>
</dbReference>
<accession>A0ABU5ESW9</accession>
<dbReference type="SUPFAM" id="SSF141371">
    <property type="entry name" value="PilZ domain-like"/>
    <property type="match status" value="1"/>
</dbReference>
<dbReference type="EMBL" id="JAXBLV010000002">
    <property type="protein sequence ID" value="MDY3557727.1"/>
    <property type="molecule type" value="Genomic_DNA"/>
</dbReference>
<dbReference type="Pfam" id="PF07238">
    <property type="entry name" value="PilZ"/>
    <property type="match status" value="1"/>
</dbReference>
<organism evidence="2 3">
    <name type="scientific">Gemmata algarum</name>
    <dbReference type="NCBI Taxonomy" id="2975278"/>
    <lineage>
        <taxon>Bacteria</taxon>
        <taxon>Pseudomonadati</taxon>
        <taxon>Planctomycetota</taxon>
        <taxon>Planctomycetia</taxon>
        <taxon>Gemmatales</taxon>
        <taxon>Gemmataceae</taxon>
        <taxon>Gemmata</taxon>
    </lineage>
</organism>
<sequence>MNQLLDAVPTRAHERRRSARFQPAFGTVCRVGPANSRRTSGLVWDLSATGVSMLMADPPAEGEIVPAELVMEIGTERLAVELMIVHVRPVSTGDYFVGARFERSLSADEMAPFVTPDASRPLPAAPLSA</sequence>
<comment type="caution">
    <text evidence="2">The sequence shown here is derived from an EMBL/GenBank/DDBJ whole genome shotgun (WGS) entry which is preliminary data.</text>
</comment>
<name>A0ABU5ESW9_9BACT</name>
<evidence type="ECO:0000259" key="1">
    <source>
        <dbReference type="Pfam" id="PF07238"/>
    </source>
</evidence>
<proteinExistence type="predicted"/>
<evidence type="ECO:0000313" key="2">
    <source>
        <dbReference type="EMBL" id="MDY3557727.1"/>
    </source>
</evidence>
<keyword evidence="3" id="KW-1185">Reference proteome</keyword>
<protein>
    <submittedName>
        <fullName evidence="2">PilZ domain-containing protein</fullName>
    </submittedName>
</protein>
<feature type="domain" description="PilZ" evidence="1">
    <location>
        <begin position="14"/>
        <end position="109"/>
    </location>
</feature>
<dbReference type="Gene3D" id="2.40.10.220">
    <property type="entry name" value="predicted glycosyltransferase like domains"/>
    <property type="match status" value="1"/>
</dbReference>
<gene>
    <name evidence="2" type="ORF">R5W23_002992</name>
</gene>